<evidence type="ECO:0000313" key="1">
    <source>
        <dbReference type="EMBL" id="SCB12125.1"/>
    </source>
</evidence>
<dbReference type="Proteomes" id="UP000199184">
    <property type="component" value="Unassembled WGS sequence"/>
</dbReference>
<dbReference type="RefSeq" id="WP_091953155.1">
    <property type="nucleotide sequence ID" value="NZ_FMAI01000001.1"/>
</dbReference>
<proteinExistence type="predicted"/>
<accession>A0A1C3U9Q6</accession>
<sequence length="141" mass="15754">MSTKSREVIWSGRILGAEISAKHAREEAKKAVREADRAEAEAWSVRMEGYGGPSQPSPTIGQCLNGGMGWLEVECNRCKARASLPLDAIRRPRDTPIWKLEASLKCRSCRKGRSAPPVHMIKLTATQSITPYKWVHPTEER</sequence>
<evidence type="ECO:0000313" key="2">
    <source>
        <dbReference type="Proteomes" id="UP000199184"/>
    </source>
</evidence>
<dbReference type="EMBL" id="FMAI01000001">
    <property type="protein sequence ID" value="SCB12125.1"/>
    <property type="molecule type" value="Genomic_DNA"/>
</dbReference>
<name>A0A1C3U9Q6_9BRAD</name>
<organism evidence="1 2">
    <name type="scientific">Bradyrhizobium shewense</name>
    <dbReference type="NCBI Taxonomy" id="1761772"/>
    <lineage>
        <taxon>Bacteria</taxon>
        <taxon>Pseudomonadati</taxon>
        <taxon>Pseudomonadota</taxon>
        <taxon>Alphaproteobacteria</taxon>
        <taxon>Hyphomicrobiales</taxon>
        <taxon>Nitrobacteraceae</taxon>
        <taxon>Bradyrhizobium</taxon>
    </lineage>
</organism>
<dbReference type="AlphaFoldDB" id="A0A1C3U9Q6"/>
<reference evidence="2" key="1">
    <citation type="submission" date="2016-08" db="EMBL/GenBank/DDBJ databases">
        <authorList>
            <person name="Varghese N."/>
            <person name="Submissions Spin"/>
        </authorList>
    </citation>
    <scope>NUCLEOTIDE SEQUENCE [LARGE SCALE GENOMIC DNA]</scope>
    <source>
        <strain evidence="2">ERR11</strain>
    </source>
</reference>
<keyword evidence="2" id="KW-1185">Reference proteome</keyword>
<gene>
    <name evidence="1" type="ORF">GA0061098_1001557</name>
</gene>
<protein>
    <submittedName>
        <fullName evidence="1">Uncharacterized protein</fullName>
    </submittedName>
</protein>